<protein>
    <submittedName>
        <fullName evidence="2">Uncharacterized protein</fullName>
    </submittedName>
</protein>
<organism evidence="2 3">
    <name type="scientific">Capnocytophaga canis</name>
    <dbReference type="NCBI Taxonomy" id="1848903"/>
    <lineage>
        <taxon>Bacteria</taxon>
        <taxon>Pseudomonadati</taxon>
        <taxon>Bacteroidota</taxon>
        <taxon>Flavobacteriia</taxon>
        <taxon>Flavobacteriales</taxon>
        <taxon>Flavobacteriaceae</taxon>
        <taxon>Capnocytophaga</taxon>
    </lineage>
</organism>
<dbReference type="Proteomes" id="UP000265497">
    <property type="component" value="Unassembled WGS sequence"/>
</dbReference>
<feature type="non-terminal residue" evidence="2">
    <location>
        <position position="92"/>
    </location>
</feature>
<gene>
    <name evidence="2" type="ORF">CKY20_11705</name>
</gene>
<reference evidence="2 3" key="1">
    <citation type="submission" date="2017-08" db="EMBL/GenBank/DDBJ databases">
        <title>Capnocytophaga canis 17-158 assembly.</title>
        <authorList>
            <person name="Gulvik C.A."/>
        </authorList>
    </citation>
    <scope>NUCLEOTIDE SEQUENCE [LARGE SCALE GENOMIC DNA]</scope>
    <source>
        <strain evidence="2 3">17-158</strain>
    </source>
</reference>
<dbReference type="AlphaFoldDB" id="A0A3A1YBN3"/>
<sequence length="92" mass="10355">MFSEKNTPQSTSSAMGQNSYGSSQSSNSERIQSNEIFGQNNIPQLKVVIDKKPIPHFKHFTLLQSAMGHHSFTLVLDFNSLESKQTHKMEDV</sequence>
<feature type="compositionally biased region" description="Low complexity" evidence="1">
    <location>
        <begin position="16"/>
        <end position="36"/>
    </location>
</feature>
<dbReference type="EMBL" id="NSDI01000048">
    <property type="protein sequence ID" value="RIY34776.1"/>
    <property type="molecule type" value="Genomic_DNA"/>
</dbReference>
<feature type="region of interest" description="Disordered" evidence="1">
    <location>
        <begin position="1"/>
        <end position="37"/>
    </location>
</feature>
<feature type="compositionally biased region" description="Polar residues" evidence="1">
    <location>
        <begin position="1"/>
        <end position="15"/>
    </location>
</feature>
<comment type="caution">
    <text evidence="2">The sequence shown here is derived from an EMBL/GenBank/DDBJ whole genome shotgun (WGS) entry which is preliminary data.</text>
</comment>
<accession>A0A3A1YBN3</accession>
<evidence type="ECO:0000256" key="1">
    <source>
        <dbReference type="SAM" id="MobiDB-lite"/>
    </source>
</evidence>
<proteinExistence type="predicted"/>
<name>A0A3A1YBN3_9FLAO</name>
<evidence type="ECO:0000313" key="2">
    <source>
        <dbReference type="EMBL" id="RIY34776.1"/>
    </source>
</evidence>
<evidence type="ECO:0000313" key="3">
    <source>
        <dbReference type="Proteomes" id="UP000265497"/>
    </source>
</evidence>